<proteinExistence type="predicted"/>
<accession>U9SKH9</accession>
<reference evidence="1" key="1">
    <citation type="submission" date="2013-07" db="EMBL/GenBank/DDBJ databases">
        <title>The genome of an arbuscular mycorrhizal fungus provides insights into the evolution of the oldest plant symbiosis.</title>
        <authorList>
            <consortium name="DOE Joint Genome Institute"/>
            <person name="Tisserant E."/>
            <person name="Malbreil M."/>
            <person name="Kuo A."/>
            <person name="Kohler A."/>
            <person name="Symeonidi A."/>
            <person name="Balestrini R."/>
            <person name="Charron P."/>
            <person name="Duensing N."/>
            <person name="Frei-dit-Frey N."/>
            <person name="Gianinazzi-Pearson V."/>
            <person name="Gilbert B."/>
            <person name="Handa Y."/>
            <person name="Hijri M."/>
            <person name="Kaul R."/>
            <person name="Kawaguchi M."/>
            <person name="Krajinski F."/>
            <person name="Lammers P."/>
            <person name="Lapierre D."/>
            <person name="Masclaux F.G."/>
            <person name="Murat C."/>
            <person name="Morin E."/>
            <person name="Ndikumana S."/>
            <person name="Pagni M."/>
            <person name="Petitpierre D."/>
            <person name="Requena N."/>
            <person name="Rosikiewicz P."/>
            <person name="Riley R."/>
            <person name="Saito K."/>
            <person name="San Clemente H."/>
            <person name="Shapiro H."/>
            <person name="van Tuinen D."/>
            <person name="Becard G."/>
            <person name="Bonfante P."/>
            <person name="Paszkowski U."/>
            <person name="Shachar-Hill Y."/>
            <person name="Young J.P."/>
            <person name="Sanders I.R."/>
            <person name="Henrissat B."/>
            <person name="Rensing S.A."/>
            <person name="Grigoriev I.V."/>
            <person name="Corradi N."/>
            <person name="Roux C."/>
            <person name="Martin F."/>
        </authorList>
    </citation>
    <scope>NUCLEOTIDE SEQUENCE</scope>
    <source>
        <strain evidence="1">DAOM 197198</strain>
    </source>
</reference>
<organism evidence="1">
    <name type="scientific">Rhizophagus irregularis (strain DAOM 181602 / DAOM 197198 / MUCL 43194)</name>
    <name type="common">Arbuscular mycorrhizal fungus</name>
    <name type="synonym">Glomus intraradices</name>
    <dbReference type="NCBI Taxonomy" id="747089"/>
    <lineage>
        <taxon>Eukaryota</taxon>
        <taxon>Fungi</taxon>
        <taxon>Fungi incertae sedis</taxon>
        <taxon>Mucoromycota</taxon>
        <taxon>Glomeromycotina</taxon>
        <taxon>Glomeromycetes</taxon>
        <taxon>Glomerales</taxon>
        <taxon>Glomeraceae</taxon>
        <taxon>Rhizophagus</taxon>
    </lineage>
</organism>
<gene>
    <name evidence="1" type="ORF">GLOINDRAFT_13482</name>
</gene>
<sequence>MVSFVFLGDSFSFLKHEFGGSLYDFEDRVFGCIRIRWDVSFGGSGCGILTVLQFFGPAQTWLGDIMQEFNNDNCIINEY</sequence>
<evidence type="ECO:0000313" key="1">
    <source>
        <dbReference type="EMBL" id="ERZ95581.1"/>
    </source>
</evidence>
<protein>
    <submittedName>
        <fullName evidence="1">Uncharacterized protein</fullName>
    </submittedName>
</protein>
<name>U9SKH9_RHIID</name>
<dbReference type="HOGENOM" id="CLU_2607250_0_0_1"/>
<dbReference type="EMBL" id="KI301132">
    <property type="protein sequence ID" value="ERZ95581.1"/>
    <property type="molecule type" value="Genomic_DNA"/>
</dbReference>
<dbReference type="AlphaFoldDB" id="U9SKH9"/>